<sequence>MKERKFAFLLKGEDYDPVVQQTFFETPFMTTYVFTVRNFEEAAAKVQALAEEGFGVIELCGAFGPEKAREYQKLTGGRVAIGYVTHDPEQDPLFAAFFGA</sequence>
<dbReference type="EMBL" id="JACONZ010000002">
    <property type="protein sequence ID" value="MBC5581351.1"/>
    <property type="molecule type" value="Genomic_DNA"/>
</dbReference>
<dbReference type="AlphaFoldDB" id="A0A923I9L7"/>
<protein>
    <submittedName>
        <fullName evidence="1">Uncharacterized protein</fullName>
    </submittedName>
</protein>
<proteinExistence type="predicted"/>
<name>A0A923I9L7_9FIRM</name>
<reference evidence="1" key="1">
    <citation type="submission" date="2020-08" db="EMBL/GenBank/DDBJ databases">
        <title>Genome public.</title>
        <authorList>
            <person name="Liu C."/>
            <person name="Sun Q."/>
        </authorList>
    </citation>
    <scope>NUCLEOTIDE SEQUENCE</scope>
    <source>
        <strain evidence="1">BX8</strain>
    </source>
</reference>
<accession>A0A923I9L7</accession>
<organism evidence="1 2">
    <name type="scientific">Anaerofilum hominis</name>
    <dbReference type="NCBI Taxonomy" id="2763016"/>
    <lineage>
        <taxon>Bacteria</taxon>
        <taxon>Bacillati</taxon>
        <taxon>Bacillota</taxon>
        <taxon>Clostridia</taxon>
        <taxon>Eubacteriales</taxon>
        <taxon>Oscillospiraceae</taxon>
        <taxon>Anaerofilum</taxon>
    </lineage>
</organism>
<dbReference type="Proteomes" id="UP000659630">
    <property type="component" value="Unassembled WGS sequence"/>
</dbReference>
<gene>
    <name evidence="1" type="ORF">H8S23_07495</name>
</gene>
<dbReference type="RefSeq" id="WP_186887709.1">
    <property type="nucleotide sequence ID" value="NZ_JACONZ010000002.1"/>
</dbReference>
<evidence type="ECO:0000313" key="1">
    <source>
        <dbReference type="EMBL" id="MBC5581351.1"/>
    </source>
</evidence>
<dbReference type="Pfam" id="PF20116">
    <property type="entry name" value="DUF6506"/>
    <property type="match status" value="1"/>
</dbReference>
<comment type="caution">
    <text evidence="1">The sequence shown here is derived from an EMBL/GenBank/DDBJ whole genome shotgun (WGS) entry which is preliminary data.</text>
</comment>
<dbReference type="InterPro" id="IPR045441">
    <property type="entry name" value="DUF6506"/>
</dbReference>
<evidence type="ECO:0000313" key="2">
    <source>
        <dbReference type="Proteomes" id="UP000659630"/>
    </source>
</evidence>
<keyword evidence="2" id="KW-1185">Reference proteome</keyword>